<name>A0A0L0NP67_CANAR</name>
<comment type="caution">
    <text evidence="2">The sequence shown here is derived from an EMBL/GenBank/DDBJ whole genome shotgun (WGS) entry which is preliminary data.</text>
</comment>
<proteinExistence type="predicted"/>
<evidence type="ECO:0000256" key="1">
    <source>
        <dbReference type="SAM" id="MobiDB-lite"/>
    </source>
</evidence>
<dbReference type="AlphaFoldDB" id="A0A0L0NP67"/>
<dbReference type="GO" id="GO:0015986">
    <property type="term" value="P:proton motive force-driven ATP synthesis"/>
    <property type="evidence" value="ECO:0007669"/>
    <property type="project" value="InterPro"/>
</dbReference>
<feature type="region of interest" description="Disordered" evidence="1">
    <location>
        <begin position="1"/>
        <end position="29"/>
    </location>
</feature>
<reference evidence="3" key="1">
    <citation type="journal article" date="2015" name="BMC Genomics">
        <title>Draft genome of a commonly misdiagnosed multidrug resistant pathogen Candida auris.</title>
        <authorList>
            <person name="Chatterjee S."/>
            <person name="Alampalli S.V."/>
            <person name="Nageshan R.K."/>
            <person name="Chettiar S.T."/>
            <person name="Joshi S."/>
            <person name="Tatu U.S."/>
        </authorList>
    </citation>
    <scope>NUCLEOTIDE SEQUENCE [LARGE SCALE GENOMIC DNA]</scope>
    <source>
        <strain evidence="3">6684</strain>
    </source>
</reference>
<organism evidence="2 3">
    <name type="scientific">Candidozyma auris</name>
    <name type="common">Yeast</name>
    <name type="synonym">Candida auris</name>
    <dbReference type="NCBI Taxonomy" id="498019"/>
    <lineage>
        <taxon>Eukaryota</taxon>
        <taxon>Fungi</taxon>
        <taxon>Dikarya</taxon>
        <taxon>Ascomycota</taxon>
        <taxon>Saccharomycotina</taxon>
        <taxon>Pichiomycetes</taxon>
        <taxon>Metschnikowiaceae</taxon>
        <taxon>Candidozyma</taxon>
    </lineage>
</organism>
<dbReference type="GO" id="GO:0015078">
    <property type="term" value="F:proton transmembrane transporter activity"/>
    <property type="evidence" value="ECO:0007669"/>
    <property type="project" value="InterPro"/>
</dbReference>
<dbReference type="VEuPathDB" id="FungiDB:QG37_07921"/>
<protein>
    <submittedName>
        <fullName evidence="2">Uncharacterized protein</fullName>
    </submittedName>
</protein>
<evidence type="ECO:0000313" key="3">
    <source>
        <dbReference type="Proteomes" id="UP000037122"/>
    </source>
</evidence>
<dbReference type="InterPro" id="IPR006995">
    <property type="entry name" value="ATP_synth_F0_jsu"/>
</dbReference>
<dbReference type="GO" id="GO:0045259">
    <property type="term" value="C:proton-transporting ATP synthase complex"/>
    <property type="evidence" value="ECO:0007669"/>
    <property type="project" value="InterPro"/>
</dbReference>
<dbReference type="EMBL" id="LGST01000065">
    <property type="protein sequence ID" value="KND95819.1"/>
    <property type="molecule type" value="Genomic_DNA"/>
</dbReference>
<sequence length="29" mass="3435">MQDTDEFINDPRHPRFANGGKFIDLEKKD</sequence>
<accession>A0A0L0NP67</accession>
<evidence type="ECO:0000313" key="2">
    <source>
        <dbReference type="EMBL" id="KND95819.1"/>
    </source>
</evidence>
<gene>
    <name evidence="2" type="ORF">QG37_07921</name>
</gene>
<dbReference type="Pfam" id="PF04911">
    <property type="entry name" value="ATP-synt_J"/>
    <property type="match status" value="1"/>
</dbReference>
<dbReference type="Proteomes" id="UP000037122">
    <property type="component" value="Unassembled WGS sequence"/>
</dbReference>